<keyword evidence="2" id="KW-1185">Reference proteome</keyword>
<protein>
    <submittedName>
        <fullName evidence="1">Excisionase</fullName>
    </submittedName>
</protein>
<accession>A0ABU8DMB1</accession>
<evidence type="ECO:0000313" key="2">
    <source>
        <dbReference type="Proteomes" id="UP001306592"/>
    </source>
</evidence>
<proteinExistence type="predicted"/>
<name>A0ABU8DMB1_ERWAP</name>
<comment type="caution">
    <text evidence="1">The sequence shown here is derived from an EMBL/GenBank/DDBJ whole genome shotgun (WGS) entry which is preliminary data.</text>
</comment>
<dbReference type="EMBL" id="JBANEI010000038">
    <property type="protein sequence ID" value="MEI2684657.1"/>
    <property type="molecule type" value="Genomic_DNA"/>
</dbReference>
<reference evidence="1 2" key="1">
    <citation type="submission" date="2024-02" db="EMBL/GenBank/DDBJ databases">
        <title>First report Erwinia aphidicola in onion in Chile.</title>
        <authorList>
            <person name="Valenzuela M."/>
            <person name="Pena M."/>
            <person name="Dutta B."/>
        </authorList>
    </citation>
    <scope>NUCLEOTIDE SEQUENCE [LARGE SCALE GENOMIC DNA]</scope>
    <source>
        <strain evidence="1 2">QCJ3A</strain>
    </source>
</reference>
<evidence type="ECO:0000313" key="1">
    <source>
        <dbReference type="EMBL" id="MEI2684657.1"/>
    </source>
</evidence>
<organism evidence="1 2">
    <name type="scientific">Erwinia aphidicola</name>
    <dbReference type="NCBI Taxonomy" id="68334"/>
    <lineage>
        <taxon>Bacteria</taxon>
        <taxon>Pseudomonadati</taxon>
        <taxon>Pseudomonadota</taxon>
        <taxon>Gammaproteobacteria</taxon>
        <taxon>Enterobacterales</taxon>
        <taxon>Erwiniaceae</taxon>
        <taxon>Erwinia</taxon>
    </lineage>
</organism>
<gene>
    <name evidence="1" type="ORF">V8N49_23890</name>
</gene>
<sequence length="69" mass="8083">MNIDCVPISAYCQATGEKRETINKRLQRHVWKEGVHVLKVDGVKERWIDLTEVSKWARKSRDPYLSQGE</sequence>
<dbReference type="Proteomes" id="UP001306592">
    <property type="component" value="Unassembled WGS sequence"/>
</dbReference>
<dbReference type="RefSeq" id="WP_099754475.1">
    <property type="nucleotide sequence ID" value="NZ_JBANEI010000038.1"/>
</dbReference>